<dbReference type="RefSeq" id="WP_038498855.1">
    <property type="nucleotide sequence ID" value="NZ_AFWK01000112.1"/>
</dbReference>
<reference evidence="1 2" key="1">
    <citation type="journal article" date="2014" name="BMC Genomics">
        <title>A genomic perspective on a new bacterial genus and species from the Alcaligenaceae family, Basilea psittacipulmonis.</title>
        <authorList>
            <person name="Whiteson K.L."/>
            <person name="Hernandez D."/>
            <person name="Lazarevic V."/>
            <person name="Gaia N."/>
            <person name="Farinelli L."/>
            <person name="Francois P."/>
            <person name="Pilo P."/>
            <person name="Frey J."/>
            <person name="Schrenzel J."/>
        </authorList>
    </citation>
    <scope>NUCLEOTIDE SEQUENCE [LARGE SCALE GENOMIC DNA]</scope>
    <source>
        <strain evidence="1 2">DSM 24701</strain>
    </source>
</reference>
<dbReference type="AlphaFoldDB" id="A0A077DBY7"/>
<sequence>MLLLDRENLDKKTLESVRKIVIISPQTELSSQVAGLLRTHGFENLEIKNEGLDTIRSLSLQADEVLGVIVDIGQVNDVNEIFQILQGLVPQKVWCCLLGESDSISLAQSFLQENILYFHSATQLQLLVQRIVAGIDIPRSRQTVGICVLGCKGGLGATMIASRIADFVSNDKKVPVLLAQGANGSQDLDICFDKKLGRDVVDYDANLHLYKGDPQKLSEKTISIYNFVVYDQPIHNLEKEEYASILSHAQNFVLVVDRRVPSLRVARQFLEEAQRLSTSTGKPIRTFVCVSDNTPDKPKFMAKADVEHLIRTNVDAVIPYIRGSSKNKVLDVKLGRQGEKAMDDLVLNVLGMVSRRTKNNSTKKNFLDNIVAYLLKK</sequence>
<proteinExistence type="predicted"/>
<protein>
    <submittedName>
        <fullName evidence="1">Pilus assembly protein</fullName>
    </submittedName>
</protein>
<dbReference type="STRING" id="1072685.IX83_02645"/>
<dbReference type="KEGG" id="bpsi:IX83_02645"/>
<dbReference type="InterPro" id="IPR027417">
    <property type="entry name" value="P-loop_NTPase"/>
</dbReference>
<dbReference type="Gene3D" id="3.40.50.300">
    <property type="entry name" value="P-loop containing nucleotide triphosphate hydrolases"/>
    <property type="match status" value="1"/>
</dbReference>
<dbReference type="SUPFAM" id="SSF52540">
    <property type="entry name" value="P-loop containing nucleoside triphosphate hydrolases"/>
    <property type="match status" value="1"/>
</dbReference>
<evidence type="ECO:0000313" key="1">
    <source>
        <dbReference type="EMBL" id="AIL32360.1"/>
    </source>
</evidence>
<organism evidence="1 2">
    <name type="scientific">Basilea psittacipulmonis DSM 24701</name>
    <dbReference type="NCBI Taxonomy" id="1072685"/>
    <lineage>
        <taxon>Bacteria</taxon>
        <taxon>Pseudomonadati</taxon>
        <taxon>Pseudomonadota</taxon>
        <taxon>Betaproteobacteria</taxon>
        <taxon>Burkholderiales</taxon>
        <taxon>Alcaligenaceae</taxon>
        <taxon>Basilea</taxon>
    </lineage>
</organism>
<dbReference type="eggNOG" id="COG4963">
    <property type="taxonomic scope" value="Bacteria"/>
</dbReference>
<accession>A0A077DBY7</accession>
<dbReference type="EMBL" id="CP009238">
    <property type="protein sequence ID" value="AIL32360.1"/>
    <property type="molecule type" value="Genomic_DNA"/>
</dbReference>
<keyword evidence="2" id="KW-1185">Reference proteome</keyword>
<gene>
    <name evidence="1" type="ORF">IX83_02645</name>
</gene>
<dbReference type="HOGENOM" id="CLU_059520_0_0_4"/>
<evidence type="ECO:0000313" key="2">
    <source>
        <dbReference type="Proteomes" id="UP000028945"/>
    </source>
</evidence>
<dbReference type="Proteomes" id="UP000028945">
    <property type="component" value="Chromosome"/>
</dbReference>
<name>A0A077DBY7_9BURK</name>